<evidence type="ECO:0000313" key="4">
    <source>
        <dbReference type="Proteomes" id="UP000473278"/>
    </source>
</evidence>
<proteinExistence type="predicted"/>
<evidence type="ECO:0000313" key="3">
    <source>
        <dbReference type="EMBL" id="NGP76968.1"/>
    </source>
</evidence>
<protein>
    <submittedName>
        <fullName evidence="3">M23 family metallopeptidase</fullName>
    </submittedName>
</protein>
<keyword evidence="1" id="KW-0732">Signal</keyword>
<dbReference type="EMBL" id="JAALLT010000003">
    <property type="protein sequence ID" value="NGP76968.1"/>
    <property type="molecule type" value="Genomic_DNA"/>
</dbReference>
<gene>
    <name evidence="3" type="ORF">G3570_10010</name>
</gene>
<dbReference type="CDD" id="cd12797">
    <property type="entry name" value="M23_peptidase"/>
    <property type="match status" value="1"/>
</dbReference>
<evidence type="ECO:0000256" key="1">
    <source>
        <dbReference type="SAM" id="SignalP"/>
    </source>
</evidence>
<dbReference type="PANTHER" id="PTHR21666">
    <property type="entry name" value="PEPTIDASE-RELATED"/>
    <property type="match status" value="1"/>
</dbReference>
<dbReference type="Pfam" id="PF01551">
    <property type="entry name" value="Peptidase_M23"/>
    <property type="match status" value="1"/>
</dbReference>
<dbReference type="GO" id="GO:0004222">
    <property type="term" value="F:metalloendopeptidase activity"/>
    <property type="evidence" value="ECO:0007669"/>
    <property type="project" value="TreeGrafter"/>
</dbReference>
<dbReference type="InterPro" id="IPR050570">
    <property type="entry name" value="Cell_wall_metabolism_enzyme"/>
</dbReference>
<feature type="chain" id="PRO_5026861645" evidence="1">
    <location>
        <begin position="22"/>
        <end position="282"/>
    </location>
</feature>
<sequence length="282" mass="31809">MKLSPQSILLLLLFLFQPGIATNLYAQAPKEEKSVEVNSVRTNDTFHLNATNKNPYSITLTIEVSGDNFKLNTRQPVTKIIEPNSTKHLLSVFADDKEKNFKFNTSYKWIMGNTRASHNDSYIYSLPFSKGKSYRVGQSYDGDFSHNGNIRYSVDFMMPLKSQIRAARSGYVVQLKEDSNRGGKAEVFKDQSNFVVIEHEDGTFAEYAHLSKNGVLVELGQKVREGQIIGLSGNTGYSTGPHLHFMVLKVNEDGTNESLPVRFKTESGIVERFEEGKFYMAH</sequence>
<keyword evidence="4" id="KW-1185">Reference proteome</keyword>
<name>A0A6M1SXI0_9BACT</name>
<dbReference type="InterPro" id="IPR011055">
    <property type="entry name" value="Dup_hybrid_motif"/>
</dbReference>
<reference evidence="3 4" key="1">
    <citation type="submission" date="2020-02" db="EMBL/GenBank/DDBJ databases">
        <title>Balneolaceae bacterium YR4-1, complete genome.</title>
        <authorList>
            <person name="Li Y."/>
            <person name="Wu S."/>
        </authorList>
    </citation>
    <scope>NUCLEOTIDE SEQUENCE [LARGE SCALE GENOMIC DNA]</scope>
    <source>
        <strain evidence="3 4">YR4-1</strain>
    </source>
</reference>
<accession>A0A6M1SXI0</accession>
<dbReference type="Gene3D" id="2.70.70.10">
    <property type="entry name" value="Glucose Permease (Domain IIA)"/>
    <property type="match status" value="1"/>
</dbReference>
<dbReference type="InterPro" id="IPR016047">
    <property type="entry name" value="M23ase_b-sheet_dom"/>
</dbReference>
<feature type="signal peptide" evidence="1">
    <location>
        <begin position="1"/>
        <end position="21"/>
    </location>
</feature>
<dbReference type="Proteomes" id="UP000473278">
    <property type="component" value="Unassembled WGS sequence"/>
</dbReference>
<evidence type="ECO:0000259" key="2">
    <source>
        <dbReference type="Pfam" id="PF01551"/>
    </source>
</evidence>
<dbReference type="RefSeq" id="WP_165141888.1">
    <property type="nucleotide sequence ID" value="NZ_JAALLT010000003.1"/>
</dbReference>
<organism evidence="3 4">
    <name type="scientific">Halalkalibaculum roseum</name>
    <dbReference type="NCBI Taxonomy" id="2709311"/>
    <lineage>
        <taxon>Bacteria</taxon>
        <taxon>Pseudomonadati</taxon>
        <taxon>Balneolota</taxon>
        <taxon>Balneolia</taxon>
        <taxon>Balneolales</taxon>
        <taxon>Balneolaceae</taxon>
        <taxon>Halalkalibaculum</taxon>
    </lineage>
</organism>
<dbReference type="AlphaFoldDB" id="A0A6M1SXI0"/>
<dbReference type="SUPFAM" id="SSF51261">
    <property type="entry name" value="Duplicated hybrid motif"/>
    <property type="match status" value="1"/>
</dbReference>
<dbReference type="PANTHER" id="PTHR21666:SF270">
    <property type="entry name" value="MUREIN HYDROLASE ACTIVATOR ENVC"/>
    <property type="match status" value="1"/>
</dbReference>
<feature type="domain" description="M23ase beta-sheet core" evidence="2">
    <location>
        <begin position="152"/>
        <end position="249"/>
    </location>
</feature>
<comment type="caution">
    <text evidence="3">The sequence shown here is derived from an EMBL/GenBank/DDBJ whole genome shotgun (WGS) entry which is preliminary data.</text>
</comment>